<accession>A0ABQ8FGH4</accession>
<feature type="coiled-coil region" evidence="2">
    <location>
        <begin position="360"/>
        <end position="415"/>
    </location>
</feature>
<feature type="region of interest" description="Disordered" evidence="3">
    <location>
        <begin position="293"/>
        <end position="353"/>
    </location>
</feature>
<evidence type="ECO:0000259" key="4">
    <source>
        <dbReference type="Pfam" id="PF06428"/>
    </source>
</evidence>
<feature type="compositionally biased region" description="Basic and acidic residues" evidence="3">
    <location>
        <begin position="252"/>
        <end position="271"/>
    </location>
</feature>
<dbReference type="InterPro" id="IPR040351">
    <property type="entry name" value="RAB3IL/RAB3IP/Sec2"/>
</dbReference>
<dbReference type="Pfam" id="PF06428">
    <property type="entry name" value="Sec2p"/>
    <property type="match status" value="1"/>
</dbReference>
<feature type="region of interest" description="Disordered" evidence="3">
    <location>
        <begin position="109"/>
        <end position="133"/>
    </location>
</feature>
<keyword evidence="6" id="KW-1185">Reference proteome</keyword>
<protein>
    <recommendedName>
        <fullName evidence="4">GDP/GTP exchange factor Sec2 N-terminal domain-containing protein</fullName>
    </recommendedName>
</protein>
<reference evidence="5 6" key="1">
    <citation type="submission" date="2021-02" db="EMBL/GenBank/DDBJ databases">
        <title>Variation within the Batrachochytrium salamandrivorans European outbreak.</title>
        <authorList>
            <person name="Kelly M."/>
            <person name="Pasmans F."/>
            <person name="Shea T.P."/>
            <person name="Munoz J.F."/>
            <person name="Carranza S."/>
            <person name="Cuomo C.A."/>
            <person name="Martel A."/>
        </authorList>
    </citation>
    <scope>NUCLEOTIDE SEQUENCE [LARGE SCALE GENOMIC DNA]</scope>
    <source>
        <strain evidence="5 6">AMFP18/2</strain>
    </source>
</reference>
<dbReference type="EMBL" id="JAFCIX010000242">
    <property type="protein sequence ID" value="KAH6596264.1"/>
    <property type="molecule type" value="Genomic_DNA"/>
</dbReference>
<evidence type="ECO:0000256" key="3">
    <source>
        <dbReference type="SAM" id="MobiDB-lite"/>
    </source>
</evidence>
<feature type="compositionally biased region" description="Low complexity" evidence="3">
    <location>
        <begin position="294"/>
        <end position="304"/>
    </location>
</feature>
<keyword evidence="1 2" id="KW-0175">Coiled coil</keyword>
<evidence type="ECO:0000256" key="1">
    <source>
        <dbReference type="ARBA" id="ARBA00023054"/>
    </source>
</evidence>
<evidence type="ECO:0000256" key="2">
    <source>
        <dbReference type="SAM" id="Coils"/>
    </source>
</evidence>
<comment type="caution">
    <text evidence="5">The sequence shown here is derived from an EMBL/GenBank/DDBJ whole genome shotgun (WGS) entry which is preliminary data.</text>
</comment>
<dbReference type="InterPro" id="IPR009449">
    <property type="entry name" value="Sec2_N"/>
</dbReference>
<feature type="domain" description="GDP/GTP exchange factor Sec2 N-terminal" evidence="4">
    <location>
        <begin position="370"/>
        <end position="469"/>
    </location>
</feature>
<dbReference type="PANTHER" id="PTHR14430">
    <property type="entry name" value="RABIN3-RELATED"/>
    <property type="match status" value="1"/>
</dbReference>
<dbReference type="PANTHER" id="PTHR14430:SF0">
    <property type="entry name" value="SEC2P DOMAIN-CONTAINING PROTEIN"/>
    <property type="match status" value="1"/>
</dbReference>
<gene>
    <name evidence="5" type="ORF">BASA50_005308</name>
</gene>
<dbReference type="Pfam" id="PF25555">
    <property type="entry name" value="RAB3A-like_C"/>
    <property type="match status" value="1"/>
</dbReference>
<organism evidence="5 6">
    <name type="scientific">Batrachochytrium salamandrivorans</name>
    <dbReference type="NCBI Taxonomy" id="1357716"/>
    <lineage>
        <taxon>Eukaryota</taxon>
        <taxon>Fungi</taxon>
        <taxon>Fungi incertae sedis</taxon>
        <taxon>Chytridiomycota</taxon>
        <taxon>Chytridiomycota incertae sedis</taxon>
        <taxon>Chytridiomycetes</taxon>
        <taxon>Rhizophydiales</taxon>
        <taxon>Rhizophydiales incertae sedis</taxon>
        <taxon>Batrachochytrium</taxon>
    </lineage>
</organism>
<feature type="region of interest" description="Disordered" evidence="3">
    <location>
        <begin position="250"/>
        <end position="271"/>
    </location>
</feature>
<evidence type="ECO:0000313" key="5">
    <source>
        <dbReference type="EMBL" id="KAH6596264.1"/>
    </source>
</evidence>
<sequence length="800" mass="87640">MEIGASTAVLGEMHDTRSQVNAAELQEEIKELIAVHNKEKESLLETISKKNLLLDMQRIKLYRYEFALKEAVLFLGKPLLAYDDWLNNRQGAGSLASVSAALGSLSNPSLNQSSYTHDSHDDSAGLTPQRSRHMSISPSGPLGVLSAPSGLPLKNQSLACNPEKLHDTLATSLRIGVPAASPMLPLNVTLLESQCLECMRLALNFLQSAQKSINAINAGTYVSTANTFVASSENESLALLGSNSFNKCDSPSIRRHDSSSHSRAPRVEVGRSDSFRASGLSSVNAFSQDLKMASSSNTQASRSSVMPGIPGSSRAMKNTAYLPVGRKTGERDDEQDEGDLSTTSTMISPSGGGKAKCATCREHLIQIDHLKDTIKELQLETQHLEIEYNNEKSAKQRIIHSKENIDQEIEELTSQLFDQANHLVSEQARLRDETETSYKNLRIKFQMISKKLQSRDEELKLLKRQMYDVQGTQMFTNSFLCDERDGHNHVSMGSNKALTPAIHTVSAHDEANMSIGAAQFSRQQPGSIHPSMDMERPFIHYSHTIVAGYDMFESSIAVDGVLFLEFQEHVKTIILAGSQSPIQAYTTTYSTTFMKRCIAESVEPCLLYSYQLPSTGFSKSVAYGGGMPASFKKKLMDCAMKGLCEVKLVVGVSSPRMGTTVTSSPNEKFTLGSSISGSLPQPVPKDRCALCTIVRDCEYAIQLLPVPSGSKQWMGLCRFCRDRVTSVLDFFTYSNYMLQGSIGPGKQGATILSIFRQMQWLCRRMSVAKIGSCSMFETPLSAITGPGGGGDWETDIKILA</sequence>
<dbReference type="CDD" id="cd21044">
    <property type="entry name" value="Rab11BD_RAB3IP_like"/>
    <property type="match status" value="1"/>
</dbReference>
<dbReference type="Gene3D" id="6.10.140.910">
    <property type="match status" value="1"/>
</dbReference>
<name>A0ABQ8FGH4_9FUNG</name>
<evidence type="ECO:0000313" key="6">
    <source>
        <dbReference type="Proteomes" id="UP001648503"/>
    </source>
</evidence>
<dbReference type="SUPFAM" id="SSF144284">
    <property type="entry name" value="Sec2 N-terminal region"/>
    <property type="match status" value="1"/>
</dbReference>
<proteinExistence type="predicted"/>
<dbReference type="Proteomes" id="UP001648503">
    <property type="component" value="Unassembled WGS sequence"/>
</dbReference>